<reference evidence="3 4" key="1">
    <citation type="submission" date="2021-03" db="EMBL/GenBank/DDBJ databases">
        <authorList>
            <person name="D'Agostino P."/>
            <person name="Huntemann M."/>
            <person name="Clum A."/>
            <person name="Spunde A."/>
            <person name="Palaniappan K."/>
            <person name="Ritter S."/>
            <person name="Mikhailova N."/>
            <person name="Chen I.-M."/>
            <person name="Stamatis D."/>
            <person name="Reddy T."/>
            <person name="O'Malley R."/>
            <person name="Daum C."/>
            <person name="Shapiro N."/>
            <person name="Ivanova N."/>
            <person name="Kyrpides N."/>
            <person name="Woyke T."/>
        </authorList>
    </citation>
    <scope>NUCLEOTIDE SEQUENCE [LARGE SCALE GENOMIC DNA]</scope>
    <source>
        <strain evidence="3 4">WS4403</strain>
    </source>
</reference>
<reference evidence="4" key="2">
    <citation type="submission" date="2023-07" db="EMBL/GenBank/DDBJ databases">
        <title>Genome mining of underrepresented organisms for secondary metabolites.</title>
        <authorList>
            <person name="D'Agostino P.M."/>
        </authorList>
    </citation>
    <scope>NUCLEOTIDE SEQUENCE [LARGE SCALE GENOMIC DNA]</scope>
    <source>
        <strain evidence="4">WS4403</strain>
    </source>
</reference>
<proteinExistence type="predicted"/>
<protein>
    <submittedName>
        <fullName evidence="3">Antirestriction protein ArdC</fullName>
    </submittedName>
</protein>
<comment type="caution">
    <text evidence="3">The sequence shown here is derived from an EMBL/GenBank/DDBJ whole genome shotgun (WGS) entry which is preliminary data.</text>
</comment>
<accession>A0ABS4PDJ6</accession>
<organism evidence="3 4">
    <name type="scientific">Winslowiella toletana</name>
    <dbReference type="NCBI Taxonomy" id="92490"/>
    <lineage>
        <taxon>Bacteria</taxon>
        <taxon>Pseudomonadati</taxon>
        <taxon>Pseudomonadota</taxon>
        <taxon>Gammaproteobacteria</taxon>
        <taxon>Enterobacterales</taxon>
        <taxon>Erwiniaceae</taxon>
        <taxon>Winslowiella</taxon>
    </lineage>
</organism>
<dbReference type="InterPro" id="IPR041459">
    <property type="entry name" value="MPTase-PolyVal"/>
</dbReference>
<dbReference type="Pfam" id="PF08401">
    <property type="entry name" value="ArdcN"/>
    <property type="match status" value="1"/>
</dbReference>
<feature type="domain" description="Polyvalent protein metallopeptidase" evidence="2">
    <location>
        <begin position="154"/>
        <end position="241"/>
    </location>
</feature>
<feature type="domain" description="N-terminal" evidence="1">
    <location>
        <begin position="6"/>
        <end position="130"/>
    </location>
</feature>
<sequence>MEIITDIYQKVTDEIIAAVEEGCIPWIRPWRDGEPVFPINAALNRAYNGINIPLLWHSANRNGYEHDRWLTYRQALNAGGYVRMGEKSTLAVLYLPQERTDKDENGNPIIDKNGQPKIKHFALLREFRLFNIAQCEGLPLSYMQPVIQVSAPVESADAIISHSGVPVIHRRQQRAYYYPLRDVIIMPHPEQFNEVTDYYGTLLHEITHASGHVSRLAREGITSTSKTFGDPVYAFEELIVRRRGVNTGVDMIILDSWENPCEPDLPVSVMNRLKSRKGNGTIACQEKAQTAEAIVGRAGHRKMRMVKAKLPEPQSSEFYPQQRRSGGCNVVPCRYRDAMRPGLKKMVRLNIFGPACTVCPLSGGSKGRTGHLSASYLHIRVTTGSPKWARVLRPTWRQSCHISQMPEVMLRTAISGWMIGNERFRVTGPGVSADQVKGSSVCDSGLPTEGMC</sequence>
<keyword evidence="4" id="KW-1185">Reference proteome</keyword>
<evidence type="ECO:0000313" key="4">
    <source>
        <dbReference type="Proteomes" id="UP001195624"/>
    </source>
</evidence>
<dbReference type="Pfam" id="PF18818">
    <property type="entry name" value="MPTase-PolyVal"/>
    <property type="match status" value="1"/>
</dbReference>
<gene>
    <name evidence="3" type="ORF">J2125_003895</name>
</gene>
<dbReference type="InterPro" id="IPR013610">
    <property type="entry name" value="ArdC_N"/>
</dbReference>
<evidence type="ECO:0000259" key="1">
    <source>
        <dbReference type="Pfam" id="PF08401"/>
    </source>
</evidence>
<evidence type="ECO:0000259" key="2">
    <source>
        <dbReference type="Pfam" id="PF18818"/>
    </source>
</evidence>
<evidence type="ECO:0000313" key="3">
    <source>
        <dbReference type="EMBL" id="MBP2170703.1"/>
    </source>
</evidence>
<dbReference type="Proteomes" id="UP001195624">
    <property type="component" value="Unassembled WGS sequence"/>
</dbReference>
<name>A0ABS4PDJ6_9GAMM</name>
<dbReference type="RefSeq" id="WP_017802549.1">
    <property type="nucleotide sequence ID" value="NZ_JAGGMQ010000001.1"/>
</dbReference>
<dbReference type="EMBL" id="JAGGMQ010000001">
    <property type="protein sequence ID" value="MBP2170703.1"/>
    <property type="molecule type" value="Genomic_DNA"/>
</dbReference>